<dbReference type="PANTHER" id="PTHR38462">
    <property type="entry name" value="EXONUCLEASE-LIKE PROTEIN"/>
    <property type="match status" value="1"/>
</dbReference>
<protein>
    <submittedName>
        <fullName evidence="2">Ribonuclease H-like domain-containing protein</fullName>
    </submittedName>
</protein>
<dbReference type="InterPro" id="IPR012337">
    <property type="entry name" value="RNaseH-like_sf"/>
</dbReference>
<proteinExistence type="predicted"/>
<gene>
    <name evidence="2" type="ORF">M0R89_19855</name>
</gene>
<dbReference type="Gene3D" id="3.30.420.10">
    <property type="entry name" value="Ribonuclease H-like superfamily/Ribonuclease H"/>
    <property type="match status" value="1"/>
</dbReference>
<dbReference type="Pfam" id="PF13482">
    <property type="entry name" value="RNase_H_2"/>
    <property type="match status" value="1"/>
</dbReference>
<organism evidence="2 3">
    <name type="scientific">Halorussus limi</name>
    <dbReference type="NCBI Taxonomy" id="2938695"/>
    <lineage>
        <taxon>Archaea</taxon>
        <taxon>Methanobacteriati</taxon>
        <taxon>Methanobacteriota</taxon>
        <taxon>Stenosarchaea group</taxon>
        <taxon>Halobacteria</taxon>
        <taxon>Halobacteriales</taxon>
        <taxon>Haladaptataceae</taxon>
        <taxon>Halorussus</taxon>
    </lineage>
</organism>
<dbReference type="RefSeq" id="WP_248652451.1">
    <property type="nucleotide sequence ID" value="NZ_CP096660.1"/>
</dbReference>
<dbReference type="GO" id="GO:0003676">
    <property type="term" value="F:nucleic acid binding"/>
    <property type="evidence" value="ECO:0007669"/>
    <property type="project" value="InterPro"/>
</dbReference>
<feature type="domain" description="YprB ribonuclease H-like" evidence="1">
    <location>
        <begin position="85"/>
        <end position="235"/>
    </location>
</feature>
<evidence type="ECO:0000313" key="2">
    <source>
        <dbReference type="EMBL" id="UPV76418.1"/>
    </source>
</evidence>
<geneLocation type="plasmid" evidence="2 3">
    <name>unnamed1</name>
</geneLocation>
<keyword evidence="2" id="KW-0614">Plasmid</keyword>
<dbReference type="GeneID" id="72187504"/>
<dbReference type="AlphaFoldDB" id="A0A8U0HZQ3"/>
<dbReference type="Proteomes" id="UP000830729">
    <property type="component" value="Plasmid unnamed1"/>
</dbReference>
<dbReference type="InterPro" id="IPR036397">
    <property type="entry name" value="RNaseH_sf"/>
</dbReference>
<dbReference type="EMBL" id="CP096660">
    <property type="protein sequence ID" value="UPV76418.1"/>
    <property type="molecule type" value="Genomic_DNA"/>
</dbReference>
<sequence length="254" mass="28821">MKLQNSFIAASGVGEKTERKLWRQGVTHWDDFDDDLLGPKTGRNVREFIDAARERLDAGDADFFGENLPSGSLWRAYDNFADGVCFFDIETTGLDSARHDVTTVSLHRGGDTRTYVQGEDLTAAALREEFAESSMLVSFNGKRFDQPFLEDSFDLDVTTPHLDLMYTCKQIGLSGGLKSVEKEVGIDRSDDDVDGREAVRLWHRYDRDEDDAALDRLVKYNREDAENLRDLLEHVHESLRADVFDPYVPEEATN</sequence>
<reference evidence="2 3" key="1">
    <citation type="submission" date="2022-04" db="EMBL/GenBank/DDBJ databases">
        <title>Diverse halophilic archaea isolated from saline environments.</title>
        <authorList>
            <person name="Cui H.-L."/>
        </authorList>
    </citation>
    <scope>NUCLEOTIDE SEQUENCE [LARGE SCALE GENOMIC DNA]</scope>
    <source>
        <strain evidence="2 3">XZYJT49</strain>
        <plasmid evidence="2 3">unnamed1</plasmid>
    </source>
</reference>
<name>A0A8U0HZQ3_9EURY</name>
<evidence type="ECO:0000313" key="3">
    <source>
        <dbReference type="Proteomes" id="UP000830729"/>
    </source>
</evidence>
<accession>A0A8U0HZQ3</accession>
<dbReference type="KEGG" id="halx:M0R89_19855"/>
<dbReference type="SUPFAM" id="SSF53098">
    <property type="entry name" value="Ribonuclease H-like"/>
    <property type="match status" value="1"/>
</dbReference>
<dbReference type="InterPro" id="IPR038720">
    <property type="entry name" value="YprB_RNase_H-like_dom"/>
</dbReference>
<keyword evidence="3" id="KW-1185">Reference proteome</keyword>
<dbReference type="PANTHER" id="PTHR38462:SF1">
    <property type="entry name" value="YPRB RIBONUCLEASE H-LIKE DOMAIN-CONTAINING PROTEIN"/>
    <property type="match status" value="1"/>
</dbReference>
<evidence type="ECO:0000259" key="1">
    <source>
        <dbReference type="Pfam" id="PF13482"/>
    </source>
</evidence>